<gene>
    <name evidence="5" type="ORF">SCA03_25460</name>
</gene>
<protein>
    <submittedName>
        <fullName evidence="5">Serine protease</fullName>
    </submittedName>
</protein>
<keyword evidence="3 5" id="KW-0645">Protease</keyword>
<evidence type="ECO:0000313" key="5">
    <source>
        <dbReference type="EMBL" id="GEB49995.1"/>
    </source>
</evidence>
<dbReference type="InterPro" id="IPR001314">
    <property type="entry name" value="Peptidase_S1A"/>
</dbReference>
<dbReference type="Gene3D" id="2.40.10.10">
    <property type="entry name" value="Trypsin-like serine proteases"/>
    <property type="match status" value="1"/>
</dbReference>
<dbReference type="EMBL" id="BJMM01000010">
    <property type="protein sequence ID" value="GEB49995.1"/>
    <property type="molecule type" value="Genomic_DNA"/>
</dbReference>
<dbReference type="InterPro" id="IPR018114">
    <property type="entry name" value="TRYPSIN_HIS"/>
</dbReference>
<dbReference type="PRINTS" id="PR00722">
    <property type="entry name" value="CHYMOTRYPSIN"/>
</dbReference>
<dbReference type="InterPro" id="IPR009003">
    <property type="entry name" value="Peptidase_S1_PA"/>
</dbReference>
<dbReference type="GO" id="GO:0004252">
    <property type="term" value="F:serine-type endopeptidase activity"/>
    <property type="evidence" value="ECO:0007669"/>
    <property type="project" value="InterPro"/>
</dbReference>
<sequence>MRLMRCERTSAVRVPERWAAMLAALVTALVGALLAPPVQGAAAQERDPDRAVIGGYAVNAGDHPWAVALSSRARFGSERSGQFCGGAVVGPRTAVTAAHCLTREVLGVDVGQVRDLRIITGRGDLTGNAGKEVAVRSVKVNPDFDARTNKGDVAVLRLAESLPSSSVVPMAGKGDPAYRSGTPATVYGWGDTTGRGNYSNTLRAARVGIMADSSCERAYPGTSNGKYDAATMVCAGLEAGGRDACQGDSGGPLVARGKLVGLVSWGVGCGERGRPGVYTRISAVQSVIGTPRA</sequence>
<dbReference type="PROSITE" id="PS50240">
    <property type="entry name" value="TRYPSIN_DOM"/>
    <property type="match status" value="1"/>
</dbReference>
<proteinExistence type="inferred from homology"/>
<evidence type="ECO:0000259" key="4">
    <source>
        <dbReference type="PROSITE" id="PS50240"/>
    </source>
</evidence>
<feature type="domain" description="Peptidase S1" evidence="4">
    <location>
        <begin position="52"/>
        <end position="293"/>
    </location>
</feature>
<evidence type="ECO:0000256" key="1">
    <source>
        <dbReference type="ARBA" id="ARBA00007664"/>
    </source>
</evidence>
<dbReference type="FunFam" id="2.40.10.10:FF:000002">
    <property type="entry name" value="Transmembrane protease serine"/>
    <property type="match status" value="1"/>
</dbReference>
<dbReference type="InterPro" id="IPR050430">
    <property type="entry name" value="Peptidase_S1"/>
</dbReference>
<evidence type="ECO:0000256" key="3">
    <source>
        <dbReference type="RuleBase" id="RU363034"/>
    </source>
</evidence>
<accession>A0A4Y3QX83</accession>
<keyword evidence="6" id="KW-1185">Reference proteome</keyword>
<dbReference type="SUPFAM" id="SSF50494">
    <property type="entry name" value="Trypsin-like serine proteases"/>
    <property type="match status" value="1"/>
</dbReference>
<reference evidence="5 6" key="1">
    <citation type="submission" date="2019-06" db="EMBL/GenBank/DDBJ databases">
        <title>Whole genome shotgun sequence of Streptomyces cacaoi subsp. cacaoi NBRC 12748.</title>
        <authorList>
            <person name="Hosoyama A."/>
            <person name="Uohara A."/>
            <person name="Ohji S."/>
            <person name="Ichikawa N."/>
        </authorList>
    </citation>
    <scope>NUCLEOTIDE SEQUENCE [LARGE SCALE GENOMIC DNA]</scope>
    <source>
        <strain evidence="5 6">NBRC 12748</strain>
    </source>
</reference>
<dbReference type="InterPro" id="IPR033116">
    <property type="entry name" value="TRYPSIN_SER"/>
</dbReference>
<dbReference type="PROSITE" id="PS00134">
    <property type="entry name" value="TRYPSIN_HIS"/>
    <property type="match status" value="1"/>
</dbReference>
<dbReference type="Proteomes" id="UP000319210">
    <property type="component" value="Unassembled WGS sequence"/>
</dbReference>
<dbReference type="Pfam" id="PF00089">
    <property type="entry name" value="Trypsin"/>
    <property type="match status" value="1"/>
</dbReference>
<keyword evidence="2" id="KW-1015">Disulfide bond</keyword>
<dbReference type="SMART" id="SM00020">
    <property type="entry name" value="Tryp_SPc"/>
    <property type="match status" value="1"/>
</dbReference>
<dbReference type="InterPro" id="IPR043504">
    <property type="entry name" value="Peptidase_S1_PA_chymotrypsin"/>
</dbReference>
<evidence type="ECO:0000256" key="2">
    <source>
        <dbReference type="ARBA" id="ARBA00023157"/>
    </source>
</evidence>
<dbReference type="PANTHER" id="PTHR24276:SF98">
    <property type="entry name" value="FI18310P1-RELATED"/>
    <property type="match status" value="1"/>
</dbReference>
<dbReference type="AlphaFoldDB" id="A0A4Y3QX83"/>
<dbReference type="GO" id="GO:0006508">
    <property type="term" value="P:proteolysis"/>
    <property type="evidence" value="ECO:0007669"/>
    <property type="project" value="UniProtKB-KW"/>
</dbReference>
<organism evidence="5 6">
    <name type="scientific">Streptomyces cacaoi</name>
    <dbReference type="NCBI Taxonomy" id="1898"/>
    <lineage>
        <taxon>Bacteria</taxon>
        <taxon>Bacillati</taxon>
        <taxon>Actinomycetota</taxon>
        <taxon>Actinomycetes</taxon>
        <taxon>Kitasatosporales</taxon>
        <taxon>Streptomycetaceae</taxon>
        <taxon>Streptomyces</taxon>
    </lineage>
</organism>
<keyword evidence="3" id="KW-0720">Serine protease</keyword>
<dbReference type="PANTHER" id="PTHR24276">
    <property type="entry name" value="POLYSERASE-RELATED"/>
    <property type="match status" value="1"/>
</dbReference>
<comment type="caution">
    <text evidence="5">The sequence shown here is derived from an EMBL/GenBank/DDBJ whole genome shotgun (WGS) entry which is preliminary data.</text>
</comment>
<comment type="similarity">
    <text evidence="1">Belongs to the peptidase S1 family.</text>
</comment>
<dbReference type="InterPro" id="IPR001254">
    <property type="entry name" value="Trypsin_dom"/>
</dbReference>
<name>A0A4Y3QX83_STRCI</name>
<keyword evidence="3" id="KW-0378">Hydrolase</keyword>
<dbReference type="CDD" id="cd00190">
    <property type="entry name" value="Tryp_SPc"/>
    <property type="match status" value="1"/>
</dbReference>
<evidence type="ECO:0000313" key="6">
    <source>
        <dbReference type="Proteomes" id="UP000319210"/>
    </source>
</evidence>
<dbReference type="PROSITE" id="PS00135">
    <property type="entry name" value="TRYPSIN_SER"/>
    <property type="match status" value="1"/>
</dbReference>